<feature type="domain" description="Cyclic nucleotide-binding" evidence="10">
    <location>
        <begin position="194"/>
        <end position="307"/>
    </location>
</feature>
<dbReference type="SUPFAM" id="SSF52047">
    <property type="entry name" value="RNI-like"/>
    <property type="match status" value="1"/>
</dbReference>
<dbReference type="eggNOG" id="KOG0500">
    <property type="taxonomic scope" value="Eukaryota"/>
</dbReference>
<dbReference type="PROSITE" id="PS50042">
    <property type="entry name" value="CNMP_BINDING_3"/>
    <property type="match status" value="2"/>
</dbReference>
<dbReference type="InterPro" id="IPR036047">
    <property type="entry name" value="F-box-like_dom_sf"/>
</dbReference>
<reference evidence="12 13" key="1">
    <citation type="journal article" date="2007" name="Nat. Biotechnol.">
        <title>Genome sequence of the lignocellulose-bioconverting and xylose-fermenting yeast Pichia stipitis.</title>
        <authorList>
            <person name="Jeffries T.W."/>
            <person name="Grigoriev I.V."/>
            <person name="Grimwood J."/>
            <person name="Laplaza J.M."/>
            <person name="Aerts A."/>
            <person name="Salamov A."/>
            <person name="Schmutz J."/>
            <person name="Lindquist E."/>
            <person name="Dehal P."/>
            <person name="Shapiro H."/>
            <person name="Jin Y.S."/>
            <person name="Passoth V."/>
            <person name="Richardson P.M."/>
        </authorList>
    </citation>
    <scope>NUCLEOTIDE SEQUENCE [LARGE SCALE GENOMIC DNA]</scope>
    <source>
        <strain evidence="13">ATCC 58785 / CBS 6054 / NBRC 10063 / NRRL Y-11545</strain>
    </source>
</reference>
<proteinExistence type="predicted"/>
<evidence type="ECO:0000313" key="12">
    <source>
        <dbReference type="EMBL" id="ABN68338.2"/>
    </source>
</evidence>
<dbReference type="InterPro" id="IPR032675">
    <property type="entry name" value="LRR_dom_sf"/>
</dbReference>
<dbReference type="Pfam" id="PF00027">
    <property type="entry name" value="cNMP_binding"/>
    <property type="match status" value="2"/>
</dbReference>
<dbReference type="OMA" id="RMKSVWD"/>
<comment type="subcellular location">
    <subcellularLocation>
        <location evidence="1">Membrane</location>
        <topology evidence="1">Multi-pass membrane protein</topology>
    </subcellularLocation>
</comment>
<organism evidence="12 13">
    <name type="scientific">Scheffersomyces stipitis (strain ATCC 58785 / CBS 6054 / NBRC 10063 / NRRL Y-11545)</name>
    <name type="common">Yeast</name>
    <name type="synonym">Pichia stipitis</name>
    <dbReference type="NCBI Taxonomy" id="322104"/>
    <lineage>
        <taxon>Eukaryota</taxon>
        <taxon>Fungi</taxon>
        <taxon>Dikarya</taxon>
        <taxon>Ascomycota</taxon>
        <taxon>Saccharomycotina</taxon>
        <taxon>Pichiomycetes</taxon>
        <taxon>Debaryomycetaceae</taxon>
        <taxon>Scheffersomyces</taxon>
    </lineage>
</organism>
<name>A3LZH5_PICST</name>
<dbReference type="PANTHER" id="PTHR45638">
    <property type="entry name" value="CYCLIC NUCLEOTIDE-GATED CATION CHANNEL SUBUNIT A"/>
    <property type="match status" value="1"/>
</dbReference>
<dbReference type="Proteomes" id="UP000002258">
    <property type="component" value="Chromosome 7"/>
</dbReference>
<evidence type="ECO:0000256" key="6">
    <source>
        <dbReference type="ARBA" id="ARBA00023136"/>
    </source>
</evidence>
<dbReference type="GeneID" id="4840674"/>
<keyword evidence="7" id="KW-1071">Ligand-gated ion channel</keyword>
<dbReference type="InterPro" id="IPR006553">
    <property type="entry name" value="Leu-rich_rpt_Cys-con_subtyp"/>
</dbReference>
<dbReference type="RefSeq" id="XP_001386367.2">
    <property type="nucleotide sequence ID" value="XM_001386330.1"/>
</dbReference>
<feature type="domain" description="Cyclic nucleotide-binding" evidence="10">
    <location>
        <begin position="26"/>
        <end position="143"/>
    </location>
</feature>
<dbReference type="PROSITE" id="PS00889">
    <property type="entry name" value="CNMP_BINDING_2"/>
    <property type="match status" value="1"/>
</dbReference>
<keyword evidence="8" id="KW-0407">Ion channel</keyword>
<dbReference type="InParanoid" id="A3LZH5"/>
<dbReference type="eggNOG" id="KOG1947">
    <property type="taxonomic scope" value="Eukaryota"/>
</dbReference>
<dbReference type="GO" id="GO:0016020">
    <property type="term" value="C:membrane"/>
    <property type="evidence" value="ECO:0007669"/>
    <property type="project" value="UniProtKB-SubCell"/>
</dbReference>
<dbReference type="PROSITE" id="PS50181">
    <property type="entry name" value="FBOX"/>
    <property type="match status" value="1"/>
</dbReference>
<evidence type="ECO:0000313" key="13">
    <source>
        <dbReference type="Proteomes" id="UP000002258"/>
    </source>
</evidence>
<feature type="compositionally biased region" description="Basic and acidic residues" evidence="9">
    <location>
        <begin position="336"/>
        <end position="345"/>
    </location>
</feature>
<evidence type="ECO:0000256" key="9">
    <source>
        <dbReference type="SAM" id="MobiDB-lite"/>
    </source>
</evidence>
<dbReference type="InterPro" id="IPR014710">
    <property type="entry name" value="RmlC-like_jellyroll"/>
</dbReference>
<dbReference type="InterPro" id="IPR001810">
    <property type="entry name" value="F-box_dom"/>
</dbReference>
<feature type="compositionally biased region" description="Basic and acidic residues" evidence="9">
    <location>
        <begin position="352"/>
        <end position="374"/>
    </location>
</feature>
<dbReference type="Gene3D" id="2.60.120.10">
    <property type="entry name" value="Jelly Rolls"/>
    <property type="match status" value="2"/>
</dbReference>
<dbReference type="SMART" id="SM00256">
    <property type="entry name" value="FBOX"/>
    <property type="match status" value="1"/>
</dbReference>
<dbReference type="InterPro" id="IPR057207">
    <property type="entry name" value="FBXL15_LRR"/>
</dbReference>
<evidence type="ECO:0000259" key="10">
    <source>
        <dbReference type="PROSITE" id="PS50042"/>
    </source>
</evidence>
<dbReference type="GO" id="GO:0044877">
    <property type="term" value="F:protein-containing complex binding"/>
    <property type="evidence" value="ECO:0007669"/>
    <property type="project" value="TreeGrafter"/>
</dbReference>
<dbReference type="SMART" id="SM00367">
    <property type="entry name" value="LRR_CC"/>
    <property type="match status" value="8"/>
</dbReference>
<dbReference type="PANTHER" id="PTHR45638:SF24">
    <property type="entry name" value="CYCLIC NUCLEOTIDE-BINDING DOMAIN PROTEIN (AFU_ORTHOLOGUE AFUA_2G03170)"/>
    <property type="match status" value="1"/>
</dbReference>
<evidence type="ECO:0000256" key="1">
    <source>
        <dbReference type="ARBA" id="ARBA00004141"/>
    </source>
</evidence>
<feature type="compositionally biased region" description="Polar residues" evidence="9">
    <location>
        <begin position="381"/>
        <end position="415"/>
    </location>
</feature>
<dbReference type="InterPro" id="IPR000595">
    <property type="entry name" value="cNMP-bd_dom"/>
</dbReference>
<dbReference type="SUPFAM" id="SSF51206">
    <property type="entry name" value="cAMP-binding domain-like"/>
    <property type="match status" value="2"/>
</dbReference>
<protein>
    <submittedName>
        <fullName evidence="12">Leucine rich repeat protein, contains F-box</fullName>
    </submittedName>
</protein>
<dbReference type="Pfam" id="PF25372">
    <property type="entry name" value="DUF7885"/>
    <property type="match status" value="1"/>
</dbReference>
<dbReference type="EMBL" id="CP000501">
    <property type="protein sequence ID" value="ABN68338.2"/>
    <property type="molecule type" value="Genomic_DNA"/>
</dbReference>
<feature type="region of interest" description="Disordered" evidence="9">
    <location>
        <begin position="326"/>
        <end position="345"/>
    </location>
</feature>
<dbReference type="Pfam" id="PF12937">
    <property type="entry name" value="F-box-like"/>
    <property type="match status" value="1"/>
</dbReference>
<feature type="region of interest" description="Disordered" evidence="9">
    <location>
        <begin position="352"/>
        <end position="422"/>
    </location>
</feature>
<evidence type="ECO:0000256" key="2">
    <source>
        <dbReference type="ARBA" id="ARBA00022448"/>
    </source>
</evidence>
<feature type="domain" description="F-box" evidence="11">
    <location>
        <begin position="477"/>
        <end position="524"/>
    </location>
</feature>
<keyword evidence="2" id="KW-0813">Transport</keyword>
<dbReference type="HOGENOM" id="CLU_006113_0_0_1"/>
<dbReference type="CDD" id="cd00038">
    <property type="entry name" value="CAP_ED"/>
    <property type="match status" value="2"/>
</dbReference>
<evidence type="ECO:0000256" key="7">
    <source>
        <dbReference type="ARBA" id="ARBA00023286"/>
    </source>
</evidence>
<feature type="non-terminal residue" evidence="12">
    <location>
        <position position="1"/>
    </location>
</feature>
<keyword evidence="5" id="KW-0406">Ion transport</keyword>
<evidence type="ECO:0000256" key="5">
    <source>
        <dbReference type="ARBA" id="ARBA00023065"/>
    </source>
</evidence>
<dbReference type="SMART" id="SM00100">
    <property type="entry name" value="cNMP"/>
    <property type="match status" value="2"/>
</dbReference>
<evidence type="ECO:0000259" key="11">
    <source>
        <dbReference type="PROSITE" id="PS50181"/>
    </source>
</evidence>
<keyword evidence="4" id="KW-1133">Transmembrane helix</keyword>
<dbReference type="AlphaFoldDB" id="A3LZH5"/>
<keyword evidence="3" id="KW-0812">Transmembrane</keyword>
<dbReference type="OrthoDB" id="421226at2759"/>
<evidence type="ECO:0000256" key="3">
    <source>
        <dbReference type="ARBA" id="ARBA00022692"/>
    </source>
</evidence>
<dbReference type="FunFam" id="2.60.120.10:FF:000057">
    <property type="entry name" value="Cyclic nucleotide-binding domain protein"/>
    <property type="match status" value="1"/>
</dbReference>
<accession>A3LZH5</accession>
<evidence type="ECO:0000256" key="4">
    <source>
        <dbReference type="ARBA" id="ARBA00022989"/>
    </source>
</evidence>
<dbReference type="GO" id="GO:0005221">
    <property type="term" value="F:intracellularly cyclic nucleotide-activated monoatomic cation channel activity"/>
    <property type="evidence" value="ECO:0007669"/>
    <property type="project" value="InterPro"/>
</dbReference>
<dbReference type="InterPro" id="IPR018490">
    <property type="entry name" value="cNMP-bd_dom_sf"/>
</dbReference>
<dbReference type="InterPro" id="IPR050866">
    <property type="entry name" value="CNG_cation_channel"/>
</dbReference>
<keyword evidence="6" id="KW-0472">Membrane</keyword>
<dbReference type="InterPro" id="IPR018488">
    <property type="entry name" value="cNMP-bd_CS"/>
</dbReference>
<gene>
    <name evidence="12" type="primary">FBX1</name>
    <name evidence="12" type="ORF">PICST_63653</name>
</gene>
<dbReference type="eggNOG" id="KOG0498">
    <property type="taxonomic scope" value="Eukaryota"/>
</dbReference>
<evidence type="ECO:0000256" key="8">
    <source>
        <dbReference type="ARBA" id="ARBA00023303"/>
    </source>
</evidence>
<dbReference type="STRING" id="322104.A3LZH5"/>
<keyword evidence="13" id="KW-1185">Reference proteome</keyword>
<dbReference type="KEGG" id="pic:PICST_63653"/>
<dbReference type="Gene3D" id="3.80.10.10">
    <property type="entry name" value="Ribonuclease Inhibitor"/>
    <property type="match status" value="2"/>
</dbReference>
<sequence>DNTKNSNNANGNVPPDFFNRLQTFPLFNKAPKSFHTKVASKLTLMQYHPQEYIIKKGDPSKSMYWILKGTVSVTSTDGESIYAELAAGSFFGEIGILFNRPRTATVVARTKVLVGVLTSDALNTVLKHYPLIERRIRDEAQERLAMQDKKNKYDLPNLISNKMIESAPSLPPIRNGINANATISIQDFIKNLPIFQNLPSTIIHQLALGVEPINFNAFEYIIHKGDTNSDIYFIINGEVEVIDYSRNQEGAHIERILARLSSGSYFGEMSFLSFLNDKHSDCVRSASIRSISTVELMVVKSDKLEDLCEKYPFIVDDMRKTAEERNKLNNSINSKGSEHDNKTRLSIDYIIHKQDKDRSDEEESSHDTSEKSSPEKSPSSQPNLQHPQSQRVGSPSVSPISSDAKMSTSTRNTSFADEPFSRKRKSVSNIVPSVNYFQNFQFANSTSNRNAFQYMPHNKRIRLASISGTGRRRSSILSNNGPLPDRILLRVFEFLSLPELMKLRIISRRWRQLLSVASNLCTNLDLTPWNTSIDDQALISITDFVGTRPQQINISNCFHITDEGFSYMVNEIGISGNIKVLKMKSNWEVSAMAIMDLTVPSVGGYLEEIDLSNCRKVRDIVLERLLGWDSSAIKEELSQQQNINGSSPEIDHDLDQIGCKSLKILNIGYCKHLTDNVMQHIANHASQRLESLDLTRCTAITDRGFQYWTYKSFPNLKKLSLKDCTFLTDKSIISIANSATNLEILDLNFCCALSDIAIEVLCLGCPNIRELDLSFCGSAVSDSSLVAISLHLRSLEKLILKGCVRVTRAGVDALLSGCSPLSYINISQCKNAHIYPGNIPAQKLNVNPQTKSAFVTAGSNQNIIEIVI</sequence>
<dbReference type="SUPFAM" id="SSF81383">
    <property type="entry name" value="F-box domain"/>
    <property type="match status" value="1"/>
</dbReference>